<dbReference type="FunFam" id="3.40.390.10:FF:000002">
    <property type="entry name" value="Disintegrin and metalloproteinase domain-containing protein 22"/>
    <property type="match status" value="1"/>
</dbReference>
<dbReference type="PRINTS" id="PR00289">
    <property type="entry name" value="DISINTEGRIN"/>
</dbReference>
<dbReference type="SUPFAM" id="SSF57552">
    <property type="entry name" value="Blood coagulation inhibitor (disintegrin)"/>
    <property type="match status" value="1"/>
</dbReference>
<feature type="compositionally biased region" description="Polar residues" evidence="8">
    <location>
        <begin position="1196"/>
        <end position="1206"/>
    </location>
</feature>
<evidence type="ECO:0008006" key="15">
    <source>
        <dbReference type="Google" id="ProtNLM"/>
    </source>
</evidence>
<proteinExistence type="predicted"/>
<feature type="domain" description="Peptidase M12B" evidence="12">
    <location>
        <begin position="261"/>
        <end position="465"/>
    </location>
</feature>
<keyword evidence="2 9" id="KW-0812">Transmembrane</keyword>
<dbReference type="PROSITE" id="PS01186">
    <property type="entry name" value="EGF_2"/>
    <property type="match status" value="1"/>
</dbReference>
<dbReference type="GO" id="GO:0006508">
    <property type="term" value="P:proteolysis"/>
    <property type="evidence" value="ECO:0007669"/>
    <property type="project" value="InterPro"/>
</dbReference>
<keyword evidence="7" id="KW-0479">Metal-binding</keyword>
<dbReference type="InterPro" id="IPR036436">
    <property type="entry name" value="Disintegrin_dom_sf"/>
</dbReference>
<evidence type="ECO:0000256" key="9">
    <source>
        <dbReference type="SAM" id="Phobius"/>
    </source>
</evidence>
<keyword evidence="4 9" id="KW-0472">Membrane</keyword>
<evidence type="ECO:0000256" key="5">
    <source>
        <dbReference type="ARBA" id="ARBA00023157"/>
    </source>
</evidence>
<evidence type="ECO:0000259" key="11">
    <source>
        <dbReference type="PROSITE" id="PS50214"/>
    </source>
</evidence>
<dbReference type="OrthoDB" id="5951731at2759"/>
<dbReference type="PROSITE" id="PS00427">
    <property type="entry name" value="DISINTEGRIN_1"/>
    <property type="match status" value="1"/>
</dbReference>
<comment type="caution">
    <text evidence="7">Lacks conserved residue(s) required for the propagation of feature annotation.</text>
</comment>
<feature type="chain" id="PRO_5035903792" description="EGF-like domain-containing protein" evidence="10">
    <location>
        <begin position="18"/>
        <end position="1357"/>
    </location>
</feature>
<dbReference type="GO" id="GO:0004222">
    <property type="term" value="F:metalloendopeptidase activity"/>
    <property type="evidence" value="ECO:0007669"/>
    <property type="project" value="InterPro"/>
</dbReference>
<feature type="signal peptide" evidence="10">
    <location>
        <begin position="1"/>
        <end position="17"/>
    </location>
</feature>
<dbReference type="Proteomes" id="UP000494165">
    <property type="component" value="Unassembled WGS sequence"/>
</dbReference>
<feature type="binding site" evidence="7">
    <location>
        <position position="409"/>
    </location>
    <ligand>
        <name>Zn(2+)</name>
        <dbReference type="ChEBI" id="CHEBI:29105"/>
        <note>catalytic</note>
    </ligand>
</feature>
<dbReference type="SUPFAM" id="SSF55486">
    <property type="entry name" value="Metalloproteases ('zincins'), catalytic domain"/>
    <property type="match status" value="1"/>
</dbReference>
<dbReference type="InterPro" id="IPR001762">
    <property type="entry name" value="Disintegrin_dom"/>
</dbReference>
<feature type="region of interest" description="Disordered" evidence="8">
    <location>
        <begin position="1319"/>
        <end position="1357"/>
    </location>
</feature>
<dbReference type="Pfam" id="PF08516">
    <property type="entry name" value="ADAM_CR"/>
    <property type="match status" value="1"/>
</dbReference>
<feature type="region of interest" description="Disordered" evidence="8">
    <location>
        <begin position="87"/>
        <end position="111"/>
    </location>
</feature>
<dbReference type="PANTHER" id="PTHR11905:SF237">
    <property type="entry name" value="MIND-MELD, ISOFORM J"/>
    <property type="match status" value="1"/>
</dbReference>
<evidence type="ECO:0000313" key="13">
    <source>
        <dbReference type="EMBL" id="CAB3366419.1"/>
    </source>
</evidence>
<dbReference type="GO" id="GO:0046872">
    <property type="term" value="F:metal ion binding"/>
    <property type="evidence" value="ECO:0007669"/>
    <property type="project" value="UniProtKB-KW"/>
</dbReference>
<dbReference type="PANTHER" id="PTHR11905">
    <property type="entry name" value="ADAM A DISINTEGRIN AND METALLOPROTEASE DOMAIN"/>
    <property type="match status" value="1"/>
</dbReference>
<keyword evidence="3 9" id="KW-1133">Transmembrane helix</keyword>
<dbReference type="EMBL" id="CADEPI010000025">
    <property type="protein sequence ID" value="CAB3366419.1"/>
    <property type="molecule type" value="Genomic_DNA"/>
</dbReference>
<feature type="transmembrane region" description="Helical" evidence="9">
    <location>
        <begin position="803"/>
        <end position="827"/>
    </location>
</feature>
<dbReference type="InterPro" id="IPR024079">
    <property type="entry name" value="MetalloPept_cat_dom_sf"/>
</dbReference>
<sequence>MLLLWLLIASAWGSVFKRETDYTLDDSYWNEETPSTSGTNTDEVERLLREYRQNQEMVRTIGTHYYQVIYPVQLRHHEKMGISTREVGSGKYPQRGYGESGSSYRGRSRNTGKHYHHTSILIKAFNHKFRLDLELNTQLLAPNLMQKHFLPSGAEIFAKQEIELCYYHGTVKDYPAASAAFHTCNGVSGVIHIGNETFVIHPFYGGDLSKHPHVIFEARTKQHKGCANNVNIEWRLKKKFTREAAPSAPSRMPRDVRDATKYIETALVLDKAMFEKRNGSSRQDVIQDAIQVANIADMYFKRLRTRVSVVYIETWQNTNQAMVDRTQDISRALLNFNEYASRKLFNVEKDTTQLLSGESFAGGESGIAVSDTVCTPKSVGISVDINVYEPHLLASTMAHMIGHNIGMGHDDGRKDCECTLWHGCIMAQSIVGHNNVQPYLFSECSRNDYIDAMRIGHGICLLNKPNEVNIELQIRRTCGNMIVEEGEECDCGTMDSCREKDPCCDPLTCKITKESECASGPCCDNCMLRSKGTPCREATNECDLPEFCSGESGQCPVDVYRKNGSPCASNSGYCFNGVCPTLNLQCEQIWGFGGVESDVKCYEHFNSQGSVNGNCGKYGDFFIKCEKENVRCGSLQCAGGNRYPIIAGMDRQYYRTIVSVEGQEFECKVTSGSINSNEIPDMGLVRDGSPCGENLICVNQTCCSGNGVCSNLNKCFCNSGWAGVDCSVPVEVSELPPMSGATTAVPAPAGGPPGSTSTKEDFKDKMTREEKFYGGQSNNLTTLTMVFILVGVVKENYHSTNTVFLVVSLMSVVGGVFIMFALMALCYRSVVVHKNFSLCLRRSTLHSYDPPYAKKPLPKNYAPNQGVAPPPPPPSANFTAEEQAALDSANKILTFGNMPSYSSRQDPQGRVLFRPVNHATAPGMSSSRIQDHKMQLKRLGASSGSEDDMISGEEEAVSFIDLPTSKLPEKGILKKSGPYGTVQELKDKWVEEMSDSQDMMSSSDNTLMGDMPVSEVERTLKSLNGYHEDILEALRTAASHRTGSVGLEAAAAAAAAVAAANRPGPSGLGSQELRVKEACYPHDYASDYPNPSLLKSSQEKLVAVAAAAIASSAGDSGDEDAVPPCNTIRIRNLEDLIRQLEHHSSRHMSPSGSEDIRMSETEADRHYRLENEGGQDPRFVFGRYRLPQGPSGTRRAPQSQSGSRTGSYREEEIYESADPDRGEIEEAPHSGSSGDDEFAAAQQLVRSASEEALPVTGGKRKSRHLLDHDKSECPTCRNSDEEDDTASASNAKTAIFPNSSLDQLDAATVAPAGLTASYTRLSASDESRESSRDAVSASDDPAAALLLQPTRYPEYKH</sequence>
<dbReference type="CDD" id="cd04269">
    <property type="entry name" value="ZnMc_adamalysin_II_like"/>
    <property type="match status" value="1"/>
</dbReference>
<name>A0A8S1CE33_9INSE</name>
<evidence type="ECO:0000256" key="6">
    <source>
        <dbReference type="PROSITE-ProRule" id="PRU00068"/>
    </source>
</evidence>
<dbReference type="Gene3D" id="3.40.390.10">
    <property type="entry name" value="Collagenase (Catalytic Domain)"/>
    <property type="match status" value="1"/>
</dbReference>
<comment type="subcellular location">
    <subcellularLocation>
        <location evidence="1">Membrane</location>
        <topology evidence="1">Single-pass type I membrane protein</topology>
    </subcellularLocation>
</comment>
<dbReference type="InterPro" id="IPR018358">
    <property type="entry name" value="Disintegrin_CS"/>
</dbReference>
<feature type="compositionally biased region" description="Basic and acidic residues" evidence="8">
    <location>
        <begin position="1218"/>
        <end position="1228"/>
    </location>
</feature>
<reference evidence="13 14" key="1">
    <citation type="submission" date="2020-04" db="EMBL/GenBank/DDBJ databases">
        <authorList>
            <person name="Alioto T."/>
            <person name="Alioto T."/>
            <person name="Gomez Garrido J."/>
        </authorList>
    </citation>
    <scope>NUCLEOTIDE SEQUENCE [LARGE SCALE GENOMIC DNA]</scope>
</reference>
<dbReference type="Gene3D" id="4.10.70.10">
    <property type="entry name" value="Disintegrin domain"/>
    <property type="match status" value="1"/>
</dbReference>
<evidence type="ECO:0000259" key="12">
    <source>
        <dbReference type="PROSITE" id="PS50215"/>
    </source>
</evidence>
<evidence type="ECO:0000256" key="4">
    <source>
        <dbReference type="ARBA" id="ARBA00023136"/>
    </source>
</evidence>
<dbReference type="PROSITE" id="PS50215">
    <property type="entry name" value="ADAM_MEPRO"/>
    <property type="match status" value="1"/>
</dbReference>
<protein>
    <recommendedName>
        <fullName evidence="15">EGF-like domain-containing protein</fullName>
    </recommendedName>
</protein>
<evidence type="ECO:0000256" key="10">
    <source>
        <dbReference type="SAM" id="SignalP"/>
    </source>
</evidence>
<gene>
    <name evidence="13" type="ORF">CLODIP_2_CD00089</name>
</gene>
<dbReference type="PROSITE" id="PS00022">
    <property type="entry name" value="EGF_1"/>
    <property type="match status" value="1"/>
</dbReference>
<keyword evidence="10" id="KW-0732">Signal</keyword>
<evidence type="ECO:0000313" key="14">
    <source>
        <dbReference type="Proteomes" id="UP000494165"/>
    </source>
</evidence>
<organism evidence="13 14">
    <name type="scientific">Cloeon dipterum</name>
    <dbReference type="NCBI Taxonomy" id="197152"/>
    <lineage>
        <taxon>Eukaryota</taxon>
        <taxon>Metazoa</taxon>
        <taxon>Ecdysozoa</taxon>
        <taxon>Arthropoda</taxon>
        <taxon>Hexapoda</taxon>
        <taxon>Insecta</taxon>
        <taxon>Pterygota</taxon>
        <taxon>Palaeoptera</taxon>
        <taxon>Ephemeroptera</taxon>
        <taxon>Pisciforma</taxon>
        <taxon>Baetidae</taxon>
        <taxon>Cloeon</taxon>
    </lineage>
</organism>
<dbReference type="InterPro" id="IPR001590">
    <property type="entry name" value="Peptidase_M12B"/>
</dbReference>
<comment type="caution">
    <text evidence="13">The sequence shown here is derived from an EMBL/GenBank/DDBJ whole genome shotgun (WGS) entry which is preliminary data.</text>
</comment>
<dbReference type="Pfam" id="PF01562">
    <property type="entry name" value="Pep_M12B_propep"/>
    <property type="match status" value="1"/>
</dbReference>
<dbReference type="InterPro" id="IPR002870">
    <property type="entry name" value="Peptidase_M12B_N"/>
</dbReference>
<evidence type="ECO:0000256" key="8">
    <source>
        <dbReference type="SAM" id="MobiDB-lite"/>
    </source>
</evidence>
<dbReference type="Pfam" id="PF00200">
    <property type="entry name" value="Disintegrin"/>
    <property type="match status" value="1"/>
</dbReference>
<dbReference type="GO" id="GO:0016020">
    <property type="term" value="C:membrane"/>
    <property type="evidence" value="ECO:0007669"/>
    <property type="project" value="UniProtKB-SubCell"/>
</dbReference>
<feature type="compositionally biased region" description="Low complexity" evidence="8">
    <location>
        <begin position="95"/>
        <end position="105"/>
    </location>
</feature>
<dbReference type="PROSITE" id="PS50214">
    <property type="entry name" value="DISINTEGRIN_2"/>
    <property type="match status" value="1"/>
</dbReference>
<feature type="compositionally biased region" description="Low complexity" evidence="8">
    <location>
        <begin position="1333"/>
        <end position="1347"/>
    </location>
</feature>
<feature type="domain" description="Disintegrin" evidence="11">
    <location>
        <begin position="475"/>
        <end position="563"/>
    </location>
</feature>
<feature type="compositionally biased region" description="Polar residues" evidence="8">
    <location>
        <begin position="1286"/>
        <end position="1295"/>
    </location>
</feature>
<keyword evidence="14" id="KW-1185">Reference proteome</keyword>
<feature type="binding site" evidence="7">
    <location>
        <position position="403"/>
    </location>
    <ligand>
        <name>Zn(2+)</name>
        <dbReference type="ChEBI" id="CHEBI:29105"/>
        <note>catalytic</note>
    </ligand>
</feature>
<dbReference type="SMART" id="SM00050">
    <property type="entry name" value="DISIN"/>
    <property type="match status" value="1"/>
</dbReference>
<feature type="region of interest" description="Disordered" evidence="8">
    <location>
        <begin position="741"/>
        <end position="761"/>
    </location>
</feature>
<feature type="binding site" evidence="7">
    <location>
        <position position="399"/>
    </location>
    <ligand>
        <name>Zn(2+)</name>
        <dbReference type="ChEBI" id="CHEBI:29105"/>
        <note>catalytic</note>
    </ligand>
</feature>
<evidence type="ECO:0000256" key="2">
    <source>
        <dbReference type="ARBA" id="ARBA00022692"/>
    </source>
</evidence>
<dbReference type="Pfam" id="PF01421">
    <property type="entry name" value="Reprolysin"/>
    <property type="match status" value="1"/>
</dbReference>
<dbReference type="FunFam" id="4.10.70.10:FF:000001">
    <property type="entry name" value="Disintegrin and metalloproteinase domain-containing protein 22"/>
    <property type="match status" value="1"/>
</dbReference>
<accession>A0A8S1CE33</accession>
<evidence type="ECO:0000256" key="7">
    <source>
        <dbReference type="PROSITE-ProRule" id="PRU00276"/>
    </source>
</evidence>
<keyword evidence="7" id="KW-0862">Zinc</keyword>
<feature type="disulfide bond" evidence="6">
    <location>
        <begin position="535"/>
        <end position="555"/>
    </location>
</feature>
<evidence type="ECO:0000256" key="3">
    <source>
        <dbReference type="ARBA" id="ARBA00022989"/>
    </source>
</evidence>
<keyword evidence="5 6" id="KW-1015">Disulfide bond</keyword>
<dbReference type="InterPro" id="IPR006586">
    <property type="entry name" value="ADAM_Cys-rich"/>
</dbReference>
<dbReference type="InterPro" id="IPR000742">
    <property type="entry name" value="EGF"/>
</dbReference>
<dbReference type="SMART" id="SM00608">
    <property type="entry name" value="ACR"/>
    <property type="match status" value="1"/>
</dbReference>
<evidence type="ECO:0000256" key="1">
    <source>
        <dbReference type="ARBA" id="ARBA00004479"/>
    </source>
</evidence>
<dbReference type="InterPro" id="IPR034027">
    <property type="entry name" value="Reprolysin_adamalysin"/>
</dbReference>
<feature type="compositionally biased region" description="Basic and acidic residues" evidence="8">
    <location>
        <begin position="1323"/>
        <end position="1332"/>
    </location>
</feature>
<feature type="region of interest" description="Disordered" evidence="8">
    <location>
        <begin position="1170"/>
        <end position="1295"/>
    </location>
</feature>